<evidence type="ECO:0000256" key="1">
    <source>
        <dbReference type="SAM" id="Phobius"/>
    </source>
</evidence>
<gene>
    <name evidence="2" type="ORF">C8A05DRAFT_30438</name>
</gene>
<organism evidence="2 3">
    <name type="scientific">Staphylotrichum tortipilum</name>
    <dbReference type="NCBI Taxonomy" id="2831512"/>
    <lineage>
        <taxon>Eukaryota</taxon>
        <taxon>Fungi</taxon>
        <taxon>Dikarya</taxon>
        <taxon>Ascomycota</taxon>
        <taxon>Pezizomycotina</taxon>
        <taxon>Sordariomycetes</taxon>
        <taxon>Sordariomycetidae</taxon>
        <taxon>Sordariales</taxon>
        <taxon>Chaetomiaceae</taxon>
        <taxon>Staphylotrichum</taxon>
    </lineage>
</organism>
<dbReference type="Proteomes" id="UP001303889">
    <property type="component" value="Unassembled WGS sequence"/>
</dbReference>
<protein>
    <submittedName>
        <fullName evidence="2">Uncharacterized protein</fullName>
    </submittedName>
</protein>
<dbReference type="AlphaFoldDB" id="A0AAN6MU81"/>
<dbReference type="EMBL" id="MU855348">
    <property type="protein sequence ID" value="KAK3905742.1"/>
    <property type="molecule type" value="Genomic_DNA"/>
</dbReference>
<evidence type="ECO:0000313" key="3">
    <source>
        <dbReference type="Proteomes" id="UP001303889"/>
    </source>
</evidence>
<reference evidence="2" key="1">
    <citation type="journal article" date="2023" name="Mol. Phylogenet. Evol.">
        <title>Genome-scale phylogeny and comparative genomics of the fungal order Sordariales.</title>
        <authorList>
            <person name="Hensen N."/>
            <person name="Bonometti L."/>
            <person name="Westerberg I."/>
            <person name="Brannstrom I.O."/>
            <person name="Guillou S."/>
            <person name="Cros-Aarteil S."/>
            <person name="Calhoun S."/>
            <person name="Haridas S."/>
            <person name="Kuo A."/>
            <person name="Mondo S."/>
            <person name="Pangilinan J."/>
            <person name="Riley R."/>
            <person name="LaButti K."/>
            <person name="Andreopoulos B."/>
            <person name="Lipzen A."/>
            <person name="Chen C."/>
            <person name="Yan M."/>
            <person name="Daum C."/>
            <person name="Ng V."/>
            <person name="Clum A."/>
            <person name="Steindorff A."/>
            <person name="Ohm R.A."/>
            <person name="Martin F."/>
            <person name="Silar P."/>
            <person name="Natvig D.O."/>
            <person name="Lalanne C."/>
            <person name="Gautier V."/>
            <person name="Ament-Velasquez S.L."/>
            <person name="Kruys A."/>
            <person name="Hutchinson M.I."/>
            <person name="Powell A.J."/>
            <person name="Barry K."/>
            <person name="Miller A.N."/>
            <person name="Grigoriev I.V."/>
            <person name="Debuchy R."/>
            <person name="Gladieux P."/>
            <person name="Hiltunen Thoren M."/>
            <person name="Johannesson H."/>
        </authorList>
    </citation>
    <scope>NUCLEOTIDE SEQUENCE</scope>
    <source>
        <strain evidence="2">CBS 103.79</strain>
    </source>
</reference>
<proteinExistence type="predicted"/>
<comment type="caution">
    <text evidence="2">The sequence shown here is derived from an EMBL/GenBank/DDBJ whole genome shotgun (WGS) entry which is preliminary data.</text>
</comment>
<keyword evidence="1" id="KW-0472">Membrane</keyword>
<accession>A0AAN6MU81</accession>
<keyword evidence="1" id="KW-0812">Transmembrane</keyword>
<reference evidence="2" key="2">
    <citation type="submission" date="2023-05" db="EMBL/GenBank/DDBJ databases">
        <authorList>
            <consortium name="Lawrence Berkeley National Laboratory"/>
            <person name="Steindorff A."/>
            <person name="Hensen N."/>
            <person name="Bonometti L."/>
            <person name="Westerberg I."/>
            <person name="Brannstrom I.O."/>
            <person name="Guillou S."/>
            <person name="Cros-Aarteil S."/>
            <person name="Calhoun S."/>
            <person name="Haridas S."/>
            <person name="Kuo A."/>
            <person name="Mondo S."/>
            <person name="Pangilinan J."/>
            <person name="Riley R."/>
            <person name="Labutti K."/>
            <person name="Andreopoulos B."/>
            <person name="Lipzen A."/>
            <person name="Chen C."/>
            <person name="Yanf M."/>
            <person name="Daum C."/>
            <person name="Ng V."/>
            <person name="Clum A."/>
            <person name="Ohm R."/>
            <person name="Martin F."/>
            <person name="Silar P."/>
            <person name="Natvig D."/>
            <person name="Lalanne C."/>
            <person name="Gautier V."/>
            <person name="Ament-Velasquez S.L."/>
            <person name="Kruys A."/>
            <person name="Hutchinson M.I."/>
            <person name="Powell A.J."/>
            <person name="Barry K."/>
            <person name="Miller A.N."/>
            <person name="Grigoriev I.V."/>
            <person name="Debuchy R."/>
            <person name="Gladieux P."/>
            <person name="Thoren M.H."/>
            <person name="Johannesson H."/>
        </authorList>
    </citation>
    <scope>NUCLEOTIDE SEQUENCE</scope>
    <source>
        <strain evidence="2">CBS 103.79</strain>
    </source>
</reference>
<keyword evidence="1" id="KW-1133">Transmembrane helix</keyword>
<keyword evidence="3" id="KW-1185">Reference proteome</keyword>
<feature type="transmembrane region" description="Helical" evidence="1">
    <location>
        <begin position="50"/>
        <end position="71"/>
    </location>
</feature>
<evidence type="ECO:0000313" key="2">
    <source>
        <dbReference type="EMBL" id="KAK3905742.1"/>
    </source>
</evidence>
<sequence>MQIEIIRMRPAAPNDDEDDAEILDMTYATPPQPGIPCPHSRPSRERNDMLVVFLAIAFMLAVVVMETWGSIFGR</sequence>
<name>A0AAN6MU81_9PEZI</name>